<accession>A0ABZ3IHJ7</accession>
<name>A0ABZ3IHJ7_9FIRM</name>
<dbReference type="EMBL" id="CP155573">
    <property type="protein sequence ID" value="XFO65085.1"/>
    <property type="molecule type" value="Genomic_DNA"/>
</dbReference>
<keyword evidence="2" id="KW-1185">Reference proteome</keyword>
<evidence type="ECO:0000313" key="1">
    <source>
        <dbReference type="EMBL" id="XFO65085.1"/>
    </source>
</evidence>
<dbReference type="SUPFAM" id="SSF50331">
    <property type="entry name" value="MOP-like"/>
    <property type="match status" value="1"/>
</dbReference>
<sequence>MTTTARNNFLATVSSVVQDATVTKVNLLTTTTPSSWTSLITKTSAVKFAVGNTVYGMANPVDVWLAK</sequence>
<proteinExistence type="predicted"/>
<evidence type="ECO:0000313" key="2">
    <source>
        <dbReference type="Proteomes" id="UP000216752"/>
    </source>
</evidence>
<dbReference type="Proteomes" id="UP000216752">
    <property type="component" value="Chromosome"/>
</dbReference>
<dbReference type="Gene3D" id="2.40.50.100">
    <property type="match status" value="1"/>
</dbReference>
<dbReference type="InterPro" id="IPR008995">
    <property type="entry name" value="Mo/tungstate-bd_C_term_dom"/>
</dbReference>
<dbReference type="RefSeq" id="WP_094603234.1">
    <property type="nucleotide sequence ID" value="NZ_CP155573.1"/>
</dbReference>
<protein>
    <submittedName>
        <fullName evidence="1">Uncharacterized protein</fullName>
    </submittedName>
</protein>
<gene>
    <name evidence="1" type="ORF">SPSIL_011940</name>
</gene>
<reference evidence="1" key="1">
    <citation type="submission" date="2024-05" db="EMBL/GenBank/DDBJ databases">
        <title>Isolation and characterization of Sporomusa carbonis sp. nov., a carboxydotrophic hydrogenogen in the genus of Sporomusa isolated from a charcoal burning pile.</title>
        <authorList>
            <person name="Boeer T."/>
            <person name="Rosenbaum F."/>
            <person name="Eysell L."/>
            <person name="Mueller V."/>
            <person name="Daniel R."/>
            <person name="Poehlein A."/>
        </authorList>
    </citation>
    <scope>NUCLEOTIDE SEQUENCE [LARGE SCALE GENOMIC DNA]</scope>
    <source>
        <strain evidence="1">DSM 10669</strain>
    </source>
</reference>
<organism evidence="1 2">
    <name type="scientific">Sporomusa silvacetica DSM 10669</name>
    <dbReference type="NCBI Taxonomy" id="1123289"/>
    <lineage>
        <taxon>Bacteria</taxon>
        <taxon>Bacillati</taxon>
        <taxon>Bacillota</taxon>
        <taxon>Negativicutes</taxon>
        <taxon>Selenomonadales</taxon>
        <taxon>Sporomusaceae</taxon>
        <taxon>Sporomusa</taxon>
    </lineage>
</organism>